<keyword evidence="4" id="KW-1185">Reference proteome</keyword>
<dbReference type="Proteomes" id="UP000002358">
    <property type="component" value="Chromosome 4"/>
</dbReference>
<dbReference type="AlphaFoldDB" id="A0A7M7HF75"/>
<reference evidence="3" key="1">
    <citation type="submission" date="2021-01" db="UniProtKB">
        <authorList>
            <consortium name="EnsemblMetazoa"/>
        </authorList>
    </citation>
    <scope>IDENTIFICATION</scope>
</reference>
<evidence type="ECO:0000256" key="2">
    <source>
        <dbReference type="SAM" id="SignalP"/>
    </source>
</evidence>
<keyword evidence="2" id="KW-0732">Signal</keyword>
<feature type="chain" id="PRO_5029898990" evidence="2">
    <location>
        <begin position="18"/>
        <end position="272"/>
    </location>
</feature>
<organism evidence="3 4">
    <name type="scientific">Nasonia vitripennis</name>
    <name type="common">Parasitic wasp</name>
    <dbReference type="NCBI Taxonomy" id="7425"/>
    <lineage>
        <taxon>Eukaryota</taxon>
        <taxon>Metazoa</taxon>
        <taxon>Ecdysozoa</taxon>
        <taxon>Arthropoda</taxon>
        <taxon>Hexapoda</taxon>
        <taxon>Insecta</taxon>
        <taxon>Pterygota</taxon>
        <taxon>Neoptera</taxon>
        <taxon>Endopterygota</taxon>
        <taxon>Hymenoptera</taxon>
        <taxon>Apocrita</taxon>
        <taxon>Proctotrupomorpha</taxon>
        <taxon>Chalcidoidea</taxon>
        <taxon>Pteromalidae</taxon>
        <taxon>Pteromalinae</taxon>
        <taxon>Nasonia</taxon>
    </lineage>
</organism>
<dbReference type="RefSeq" id="XP_008214650.1">
    <property type="nucleotide sequence ID" value="XM_008216428.2"/>
</dbReference>
<feature type="signal peptide" evidence="2">
    <location>
        <begin position="1"/>
        <end position="17"/>
    </location>
</feature>
<evidence type="ECO:0000256" key="1">
    <source>
        <dbReference type="SAM" id="MobiDB-lite"/>
    </source>
</evidence>
<dbReference type="GeneID" id="100679833"/>
<feature type="region of interest" description="Disordered" evidence="1">
    <location>
        <begin position="247"/>
        <end position="272"/>
    </location>
</feature>
<evidence type="ECO:0000313" key="4">
    <source>
        <dbReference type="Proteomes" id="UP000002358"/>
    </source>
</evidence>
<sequence>MATKLLLLLCLCAVAFAAEDETVWFEPKTWTGPGVLPEELREDVTTINWDDTTVSRRRNMGSETPELPPTVVLRPNKRRAVRRKFEDLLKIKDIPSPSKWKEQTEQVLSVRSMPKQKVPVQAYDEKDSVALEKQPIRRYGAYPPMEAGPNWLGMLGSFGSAQLNRALEVENTEAEEKSSLKTLPGEKQAEIDISTWQRPNCICVRRTTESPIQTSRRDLDGSGTRVVYRRRKSTSIKCSCSSDAVTKMLQTPHDTRNEMGDQEDVPQDQEEK</sequence>
<dbReference type="EnsemblMetazoa" id="XM_008216428">
    <property type="protein sequence ID" value="XP_008214650"/>
    <property type="gene ID" value="LOC100679833"/>
</dbReference>
<evidence type="ECO:0000313" key="3">
    <source>
        <dbReference type="EnsemblMetazoa" id="XP_008214650"/>
    </source>
</evidence>
<proteinExistence type="predicted"/>
<name>A0A7M7HF75_NASVI</name>
<feature type="compositionally biased region" description="Acidic residues" evidence="1">
    <location>
        <begin position="260"/>
        <end position="272"/>
    </location>
</feature>
<dbReference type="SMR" id="A0A7M7HF75"/>
<protein>
    <submittedName>
        <fullName evidence="3">Uncharacterized protein</fullName>
    </submittedName>
</protein>
<accession>A0A7M7HF75</accession>